<proteinExistence type="inferred from homology"/>
<evidence type="ECO:0008006" key="10">
    <source>
        <dbReference type="Google" id="ProtNLM"/>
    </source>
</evidence>
<keyword evidence="9" id="KW-1185">Reference proteome</keyword>
<evidence type="ECO:0000256" key="4">
    <source>
        <dbReference type="ARBA" id="ARBA00022692"/>
    </source>
</evidence>
<dbReference type="Pfam" id="PF01733">
    <property type="entry name" value="Nucleoside_tran"/>
    <property type="match status" value="1"/>
</dbReference>
<reference evidence="8" key="1">
    <citation type="submission" date="2021-03" db="EMBL/GenBank/DDBJ databases">
        <title>Chromosome level genome of the anhydrobiotic midge Polypedilum vanderplanki.</title>
        <authorList>
            <person name="Yoshida Y."/>
            <person name="Kikawada T."/>
            <person name="Gusev O."/>
        </authorList>
    </citation>
    <scope>NUCLEOTIDE SEQUENCE</scope>
    <source>
        <strain evidence="8">NIAS01</strain>
        <tissue evidence="8">Whole body or cell culture</tissue>
    </source>
</reference>
<dbReference type="GO" id="GO:0008504">
    <property type="term" value="F:monoamine transmembrane transporter activity"/>
    <property type="evidence" value="ECO:0007669"/>
    <property type="project" value="TreeGrafter"/>
</dbReference>
<dbReference type="InterPro" id="IPR036259">
    <property type="entry name" value="MFS_trans_sf"/>
</dbReference>
<organism evidence="8 9">
    <name type="scientific">Polypedilum vanderplanki</name>
    <name type="common">Sleeping chironomid midge</name>
    <dbReference type="NCBI Taxonomy" id="319348"/>
    <lineage>
        <taxon>Eukaryota</taxon>
        <taxon>Metazoa</taxon>
        <taxon>Ecdysozoa</taxon>
        <taxon>Arthropoda</taxon>
        <taxon>Hexapoda</taxon>
        <taxon>Insecta</taxon>
        <taxon>Pterygota</taxon>
        <taxon>Neoptera</taxon>
        <taxon>Endopterygota</taxon>
        <taxon>Diptera</taxon>
        <taxon>Nematocera</taxon>
        <taxon>Chironomoidea</taxon>
        <taxon>Chironomidae</taxon>
        <taxon>Chironominae</taxon>
        <taxon>Polypedilum</taxon>
        <taxon>Polypedilum</taxon>
    </lineage>
</organism>
<dbReference type="OrthoDB" id="10014563at2759"/>
<evidence type="ECO:0000313" key="9">
    <source>
        <dbReference type="Proteomes" id="UP001107558"/>
    </source>
</evidence>
<feature type="transmembrane region" description="Helical" evidence="7">
    <location>
        <begin position="30"/>
        <end position="51"/>
    </location>
</feature>
<keyword evidence="3" id="KW-0813">Transport</keyword>
<dbReference type="GO" id="GO:0005886">
    <property type="term" value="C:plasma membrane"/>
    <property type="evidence" value="ECO:0007669"/>
    <property type="project" value="TreeGrafter"/>
</dbReference>
<evidence type="ECO:0000256" key="6">
    <source>
        <dbReference type="ARBA" id="ARBA00023136"/>
    </source>
</evidence>
<feature type="transmembrane region" description="Helical" evidence="7">
    <location>
        <begin position="306"/>
        <end position="329"/>
    </location>
</feature>
<evidence type="ECO:0000256" key="7">
    <source>
        <dbReference type="SAM" id="Phobius"/>
    </source>
</evidence>
<keyword evidence="6 7" id="KW-0472">Membrane</keyword>
<dbReference type="InterPro" id="IPR002259">
    <property type="entry name" value="Eqnu_transpt"/>
</dbReference>
<dbReference type="GO" id="GO:0005337">
    <property type="term" value="F:nucleoside transmembrane transporter activity"/>
    <property type="evidence" value="ECO:0007669"/>
    <property type="project" value="InterPro"/>
</dbReference>
<accession>A0A9J6BYK8</accession>
<protein>
    <recommendedName>
        <fullName evidence="10">Equilibrative nucleoside transporter</fullName>
    </recommendedName>
</protein>
<evidence type="ECO:0000256" key="5">
    <source>
        <dbReference type="ARBA" id="ARBA00022989"/>
    </source>
</evidence>
<feature type="transmembrane region" description="Helical" evidence="7">
    <location>
        <begin position="177"/>
        <end position="198"/>
    </location>
</feature>
<evidence type="ECO:0000256" key="3">
    <source>
        <dbReference type="ARBA" id="ARBA00022448"/>
    </source>
</evidence>
<comment type="similarity">
    <text evidence="2">Belongs to the SLC29A/ENT transporter (TC 2.A.57) family.</text>
</comment>
<dbReference type="PANTHER" id="PTHR10332:SF10">
    <property type="entry name" value="EQUILIBRATIVE NUCLEOSIDE TRANSPORTER 4"/>
    <property type="match status" value="1"/>
</dbReference>
<evidence type="ECO:0000313" key="8">
    <source>
        <dbReference type="EMBL" id="KAG5674286.1"/>
    </source>
</evidence>
<evidence type="ECO:0000256" key="2">
    <source>
        <dbReference type="ARBA" id="ARBA00007965"/>
    </source>
</evidence>
<feature type="transmembrane region" description="Helical" evidence="7">
    <location>
        <begin position="274"/>
        <end position="294"/>
    </location>
</feature>
<sequence>MTGESIAGFLVSSNRVITKLLIQDDKISTLIFFLLSIAYVLSSYILHIITIDSPYIRYHMKSCTKIILRPDEEDENTPSVSAPTLSFSNPVYEFSNPSGDIESSLIRSGVESSSVLTSRTNSNVTATINQESLSSPTTTSGTAYKVEHVLSPRSPRLSNFKLIKEGFEERIKVARAIFPYMTCITLAYAVSLSVYPGLESEIISCNLKSWMPVLLMFTFNVADVIGKILAAVRYQWSRRQLILMSTLRALLIPLLLLCVAPRNNPTINGELPAFVFTIALGLSNGLAGSLPIMLASEKVSCHLRELAGNIMTISYMIGLTIGSMVGYVFENMLGPSLMFPQCPEFPFAPKDSKDSDEIDTLLSTSMTTTTMVTTTSLQLQQATVSTLTTAQTITTLISTIGTILSSTQQSTSEQTDFTFKSTIMNVSLTSYVR</sequence>
<dbReference type="AlphaFoldDB" id="A0A9J6BYK8"/>
<dbReference type="Gene3D" id="1.20.1250.20">
    <property type="entry name" value="MFS general substrate transporter like domains"/>
    <property type="match status" value="1"/>
</dbReference>
<dbReference type="SUPFAM" id="SSF103473">
    <property type="entry name" value="MFS general substrate transporter"/>
    <property type="match status" value="1"/>
</dbReference>
<keyword evidence="4 7" id="KW-0812">Transmembrane</keyword>
<comment type="caution">
    <text evidence="8">The sequence shown here is derived from an EMBL/GenBank/DDBJ whole genome shotgun (WGS) entry which is preliminary data.</text>
</comment>
<name>A0A9J6BYK8_POLVA</name>
<feature type="transmembrane region" description="Helical" evidence="7">
    <location>
        <begin position="241"/>
        <end position="262"/>
    </location>
</feature>
<comment type="subcellular location">
    <subcellularLocation>
        <location evidence="1">Membrane</location>
        <topology evidence="1">Multi-pass membrane protein</topology>
    </subcellularLocation>
</comment>
<gene>
    <name evidence="8" type="ORF">PVAND_004265</name>
</gene>
<evidence type="ECO:0000256" key="1">
    <source>
        <dbReference type="ARBA" id="ARBA00004141"/>
    </source>
</evidence>
<feature type="transmembrane region" description="Helical" evidence="7">
    <location>
        <begin position="210"/>
        <end position="229"/>
    </location>
</feature>
<dbReference type="EMBL" id="JADBJN010000002">
    <property type="protein sequence ID" value="KAG5674286.1"/>
    <property type="molecule type" value="Genomic_DNA"/>
</dbReference>
<keyword evidence="5 7" id="KW-1133">Transmembrane helix</keyword>
<dbReference type="PANTHER" id="PTHR10332">
    <property type="entry name" value="EQUILIBRATIVE NUCLEOSIDE TRANSPORTER"/>
    <property type="match status" value="1"/>
</dbReference>
<dbReference type="Proteomes" id="UP001107558">
    <property type="component" value="Chromosome 2"/>
</dbReference>